<dbReference type="Proteomes" id="UP000018144">
    <property type="component" value="Unassembled WGS sequence"/>
</dbReference>
<sequence length="155" mass="18218">MKSMRLSYYFSDSEVAILQKTSVFSNWKHPTLEYTCINSPVCIYSLYIPPLHNHLLLINIYPVTNTKYVDYLLSSSHFIRNTLTNTNIMTKPSLENNLVTIVTGPTRVILGGNWMFYEQLARETLWYVRRYTYGDVCWYAWQVTCTYQEQAPTMV</sequence>
<protein>
    <submittedName>
        <fullName evidence="1">Uncharacterized protein</fullName>
    </submittedName>
</protein>
<organism evidence="1 2">
    <name type="scientific">Pyronema omphalodes (strain CBS 100304)</name>
    <name type="common">Pyronema confluens</name>
    <dbReference type="NCBI Taxonomy" id="1076935"/>
    <lineage>
        <taxon>Eukaryota</taxon>
        <taxon>Fungi</taxon>
        <taxon>Dikarya</taxon>
        <taxon>Ascomycota</taxon>
        <taxon>Pezizomycotina</taxon>
        <taxon>Pezizomycetes</taxon>
        <taxon>Pezizales</taxon>
        <taxon>Pyronemataceae</taxon>
        <taxon>Pyronema</taxon>
    </lineage>
</organism>
<reference evidence="1 2" key="1">
    <citation type="journal article" date="2013" name="PLoS Genet.">
        <title>The genome and development-dependent transcriptomes of Pyronema confluens: a window into fungal evolution.</title>
        <authorList>
            <person name="Traeger S."/>
            <person name="Altegoer F."/>
            <person name="Freitag M."/>
            <person name="Gabaldon T."/>
            <person name="Kempken F."/>
            <person name="Kumar A."/>
            <person name="Marcet-Houben M."/>
            <person name="Poggeler S."/>
            <person name="Stajich J.E."/>
            <person name="Nowrousian M."/>
        </authorList>
    </citation>
    <scope>NUCLEOTIDE SEQUENCE [LARGE SCALE GENOMIC DNA]</scope>
    <source>
        <strain evidence="2">CBS 100304</strain>
        <tissue evidence="1">Vegetative mycelium</tissue>
    </source>
</reference>
<gene>
    <name evidence="1" type="ORF">PCON_01587</name>
</gene>
<keyword evidence="2" id="KW-1185">Reference proteome</keyword>
<proteinExistence type="predicted"/>
<evidence type="ECO:0000313" key="2">
    <source>
        <dbReference type="Proteomes" id="UP000018144"/>
    </source>
</evidence>
<name>U4LNB6_PYROM</name>
<dbReference type="AlphaFoldDB" id="U4LNB6"/>
<dbReference type="EMBL" id="HF936162">
    <property type="protein sequence ID" value="CCX33649.1"/>
    <property type="molecule type" value="Genomic_DNA"/>
</dbReference>
<evidence type="ECO:0000313" key="1">
    <source>
        <dbReference type="EMBL" id="CCX33649.1"/>
    </source>
</evidence>
<accession>U4LNB6</accession>